<dbReference type="Pfam" id="PF13768">
    <property type="entry name" value="VWA_3"/>
    <property type="match status" value="1"/>
</dbReference>
<dbReference type="SUPFAM" id="SSF53300">
    <property type="entry name" value="vWA-like"/>
    <property type="match status" value="1"/>
</dbReference>
<dbReference type="OrthoDB" id="1729737at2759"/>
<dbReference type="PANTHER" id="PTHR45737">
    <property type="entry name" value="VON WILLEBRAND FACTOR A DOMAIN-CONTAINING PROTEIN 5A"/>
    <property type="match status" value="1"/>
</dbReference>
<dbReference type="InterPro" id="IPR013694">
    <property type="entry name" value="VIT"/>
</dbReference>
<evidence type="ECO:0008006" key="6">
    <source>
        <dbReference type="Google" id="ProtNLM"/>
    </source>
</evidence>
<dbReference type="Gene3D" id="3.40.50.410">
    <property type="entry name" value="von Willebrand factor, type A domain"/>
    <property type="match status" value="1"/>
</dbReference>
<keyword evidence="5" id="KW-1185">Reference proteome</keyword>
<dbReference type="PROSITE" id="PS50234">
    <property type="entry name" value="VWFA"/>
    <property type="match status" value="1"/>
</dbReference>
<feature type="domain" description="VWFA" evidence="2">
    <location>
        <begin position="284"/>
        <end position="460"/>
    </location>
</feature>
<evidence type="ECO:0000259" key="2">
    <source>
        <dbReference type="PROSITE" id="PS50234"/>
    </source>
</evidence>
<evidence type="ECO:0000256" key="1">
    <source>
        <dbReference type="SAM" id="MobiDB-lite"/>
    </source>
</evidence>
<organism evidence="4 5">
    <name type="scientific">Karstenula rhodostoma CBS 690.94</name>
    <dbReference type="NCBI Taxonomy" id="1392251"/>
    <lineage>
        <taxon>Eukaryota</taxon>
        <taxon>Fungi</taxon>
        <taxon>Dikarya</taxon>
        <taxon>Ascomycota</taxon>
        <taxon>Pezizomycotina</taxon>
        <taxon>Dothideomycetes</taxon>
        <taxon>Pleosporomycetidae</taxon>
        <taxon>Pleosporales</taxon>
        <taxon>Massarineae</taxon>
        <taxon>Didymosphaeriaceae</taxon>
        <taxon>Karstenula</taxon>
    </lineage>
</organism>
<feature type="region of interest" description="Disordered" evidence="1">
    <location>
        <begin position="682"/>
        <end position="788"/>
    </location>
</feature>
<dbReference type="SMART" id="SM00609">
    <property type="entry name" value="VIT"/>
    <property type="match status" value="1"/>
</dbReference>
<feature type="domain" description="VIT" evidence="3">
    <location>
        <begin position="7"/>
        <end position="138"/>
    </location>
</feature>
<dbReference type="PROSITE" id="PS51468">
    <property type="entry name" value="VIT"/>
    <property type="match status" value="1"/>
</dbReference>
<protein>
    <recommendedName>
        <fullName evidence="6">von Willebrand domain-containing protein</fullName>
    </recommendedName>
</protein>
<dbReference type="AlphaFoldDB" id="A0A9P4P8Q3"/>
<gene>
    <name evidence="4" type="ORF">P171DRAFT_524522</name>
</gene>
<dbReference type="InterPro" id="IPR036465">
    <property type="entry name" value="vWFA_dom_sf"/>
</dbReference>
<evidence type="ECO:0000313" key="5">
    <source>
        <dbReference type="Proteomes" id="UP000799764"/>
    </source>
</evidence>
<dbReference type="PANTHER" id="PTHR45737:SF6">
    <property type="entry name" value="VON WILLEBRAND FACTOR A DOMAIN-CONTAINING PROTEIN 5A"/>
    <property type="match status" value="1"/>
</dbReference>
<dbReference type="Proteomes" id="UP000799764">
    <property type="component" value="Unassembled WGS sequence"/>
</dbReference>
<feature type="compositionally biased region" description="Acidic residues" evidence="1">
    <location>
        <begin position="689"/>
        <end position="698"/>
    </location>
</feature>
<proteinExistence type="predicted"/>
<evidence type="ECO:0000313" key="4">
    <source>
        <dbReference type="EMBL" id="KAF2440485.1"/>
    </source>
</evidence>
<dbReference type="EMBL" id="MU001507">
    <property type="protein sequence ID" value="KAF2440485.1"/>
    <property type="molecule type" value="Genomic_DNA"/>
</dbReference>
<dbReference type="InterPro" id="IPR002035">
    <property type="entry name" value="VWF_A"/>
</dbReference>
<dbReference type="Pfam" id="PF08487">
    <property type="entry name" value="VIT"/>
    <property type="match status" value="1"/>
</dbReference>
<evidence type="ECO:0000259" key="3">
    <source>
        <dbReference type="PROSITE" id="PS51468"/>
    </source>
</evidence>
<comment type="caution">
    <text evidence="4">The sequence shown here is derived from an EMBL/GenBank/DDBJ whole genome shotgun (WGS) entry which is preliminary data.</text>
</comment>
<reference evidence="4" key="1">
    <citation type="journal article" date="2020" name="Stud. Mycol.">
        <title>101 Dothideomycetes genomes: a test case for predicting lifestyles and emergence of pathogens.</title>
        <authorList>
            <person name="Haridas S."/>
            <person name="Albert R."/>
            <person name="Binder M."/>
            <person name="Bloem J."/>
            <person name="Labutti K."/>
            <person name="Salamov A."/>
            <person name="Andreopoulos B."/>
            <person name="Baker S."/>
            <person name="Barry K."/>
            <person name="Bills G."/>
            <person name="Bluhm B."/>
            <person name="Cannon C."/>
            <person name="Castanera R."/>
            <person name="Culley D."/>
            <person name="Daum C."/>
            <person name="Ezra D."/>
            <person name="Gonzalez J."/>
            <person name="Henrissat B."/>
            <person name="Kuo A."/>
            <person name="Liang C."/>
            <person name="Lipzen A."/>
            <person name="Lutzoni F."/>
            <person name="Magnuson J."/>
            <person name="Mondo S."/>
            <person name="Nolan M."/>
            <person name="Ohm R."/>
            <person name="Pangilinan J."/>
            <person name="Park H.-J."/>
            <person name="Ramirez L."/>
            <person name="Alfaro M."/>
            <person name="Sun H."/>
            <person name="Tritt A."/>
            <person name="Yoshinaga Y."/>
            <person name="Zwiers L.-H."/>
            <person name="Turgeon B."/>
            <person name="Goodwin S."/>
            <person name="Spatafora J."/>
            <person name="Crous P."/>
            <person name="Grigoriev I."/>
        </authorList>
    </citation>
    <scope>NUCLEOTIDE SEQUENCE</scope>
    <source>
        <strain evidence="4">CBS 690.94</strain>
    </source>
</reference>
<dbReference type="SMART" id="SM00327">
    <property type="entry name" value="VWA"/>
    <property type="match status" value="1"/>
</dbReference>
<name>A0A9P4P8Q3_9PLEO</name>
<sequence length="923" mass="101017">MPRHICGCYYFQSTIPQRQYLPQVRLDAHTTILSTASRTVLKQKFINASEDELEEIRYAFPLFDGVSVVDFVCKVGDRTIYGLVKEKAEAQKTYEEAKGRGEKAALLEQLPDSADVFTTSVSNIPKNSSVEVSITYIQELKHDAQVDGVRLTVPTSISPRYGSYPGELMEQSAVDDTEGISLTIDVCMAEGIPIKKVISPSHPIEVSLGSLSTSTSDEDHSISKAYATLSLQTSQLEKDFVLQVVAKDVGIPQAILETHSTLPNQRALMATLVPKFNLKSQKPEIIFIVDRSGSMRGEITTLVSALKVFLKSIPVGCMFNICSFGSNHSFLWPTSQLYNQDTLAEAIDHVSGFGADLGGTETLSAVKGCFEARLTEMPTELMLLTDGDIWSQQEMFNYINEQTKAGDVRVFPIGIGGGVSSALIEGIARAGHGFAQMVANNEKLDSKIVRMLKGALTPHIKDYRLEVKYDDNSVDSVTESLHVHLHLGDKKSDKTAAKPISLYDTDTVKEHPKANESTDIFAGLPKIDRPRILQAPHEMPPPFPFNRTCVYLLLSPAAADAKPKSVVLKGTSPQGPLELEIPIEVRKTPDQMIHQLAARKATQELEEGRGWITEAVTDGDKPGETTPISKRYPTKAALLQRREAVRLGVEFQVGGKYCSFVAVEANEAEMAKQRQQALDRFVNGGSDKETDDWDIIDDGFERRDRRNPGSGETPKAHQGFLSFSPGPRLMGMETAVDVSEEEKEDSSDTDRGFALFDGGTPPGSAQGNSGAGRFLKSAASSDSGDSPTMRFLKANVSSSEGKEETDSAFADKGRLLENIIAQQSFEGSWASVSVSLRKKMGINSDHYNKAIDDLVKSESSLDRGKAEAALSTAIVVVYLKEKLADEEETWELIVEKAKSWLEDNLDEGIREALWATATAIVQA</sequence>
<accession>A0A9P4P8Q3</accession>